<name>A0A346XWE3_9ACTN</name>
<protein>
    <recommendedName>
        <fullName evidence="3">Winged helix DNA-binding domain-containing protein</fullName>
    </recommendedName>
</protein>
<sequence>MGAVRHIDDAERRARLVLRHHVGHSAADAETAVSDLVVMHSTDPATPYLGIRACVAGVSLDDVDRSLYVDRTLWRLHAMRRTLWIATLADAPVVMAGAARAVADKERRRVERFVEASGIDHAPAFLADLEGRILAALDVAGTPMSTTALNNRVEGMRTPVLLGSGKWVQEQPVGPRLLYVMAMEGTIVRTAPAGSWRASQYAWMPTASWFEARPGSAVALDETAGRTALAGRYLARFGPVTTDDVKWWTGWTVRQTRAALADAGAVAVTVTVDGTTVDAWVAPGDEPPGDEPPGDVPSGVVTLLPALDPTPMGWKERGWYLGEHGAFGGPLFDRNGNVGPTIWFEGQVVGGWAQQADGQVVTRLLADIGHHGSDAVAVEAERLTTWLRGHVVIPRFRTPMEKEMALG</sequence>
<evidence type="ECO:0000313" key="1">
    <source>
        <dbReference type="EMBL" id="AXV06540.1"/>
    </source>
</evidence>
<dbReference type="KEGG" id="euz:DVS28_a1849"/>
<dbReference type="EMBL" id="CP031165">
    <property type="protein sequence ID" value="AXV06540.1"/>
    <property type="molecule type" value="Genomic_DNA"/>
</dbReference>
<dbReference type="OrthoDB" id="9148135at2"/>
<keyword evidence="2" id="KW-1185">Reference proteome</keyword>
<dbReference type="PANTHER" id="PTHR38479:SF2">
    <property type="entry name" value="WINGED HELIX DNA-BINDING DOMAIN-CONTAINING PROTEIN"/>
    <property type="match status" value="1"/>
</dbReference>
<dbReference type="PANTHER" id="PTHR38479">
    <property type="entry name" value="LMO0824 PROTEIN"/>
    <property type="match status" value="1"/>
</dbReference>
<dbReference type="Proteomes" id="UP000264006">
    <property type="component" value="Chromosome"/>
</dbReference>
<dbReference type="AlphaFoldDB" id="A0A346XWE3"/>
<dbReference type="RefSeq" id="WP_114591170.1">
    <property type="nucleotide sequence ID" value="NZ_CP031165.1"/>
</dbReference>
<evidence type="ECO:0000313" key="2">
    <source>
        <dbReference type="Proteomes" id="UP000264006"/>
    </source>
</evidence>
<dbReference type="Pfam" id="PF06224">
    <property type="entry name" value="AlkZ-like"/>
    <property type="match status" value="1"/>
</dbReference>
<organism evidence="1 2">
    <name type="scientific">Euzebya pacifica</name>
    <dbReference type="NCBI Taxonomy" id="1608957"/>
    <lineage>
        <taxon>Bacteria</taxon>
        <taxon>Bacillati</taxon>
        <taxon>Actinomycetota</taxon>
        <taxon>Nitriliruptoria</taxon>
        <taxon>Euzebyales</taxon>
    </lineage>
</organism>
<proteinExistence type="predicted"/>
<reference evidence="1 2" key="1">
    <citation type="submission" date="2018-09" db="EMBL/GenBank/DDBJ databases">
        <title>Complete genome sequence of Euzebya sp. DY32-46 isolated from seawater of Pacific Ocean.</title>
        <authorList>
            <person name="Xu L."/>
            <person name="Wu Y.-H."/>
            <person name="Xu X.-W."/>
        </authorList>
    </citation>
    <scope>NUCLEOTIDE SEQUENCE [LARGE SCALE GENOMIC DNA]</scope>
    <source>
        <strain evidence="1 2">DY32-46</strain>
    </source>
</reference>
<dbReference type="InterPro" id="IPR009351">
    <property type="entry name" value="AlkZ-like"/>
</dbReference>
<accession>A0A346XWE3</accession>
<evidence type="ECO:0008006" key="3">
    <source>
        <dbReference type="Google" id="ProtNLM"/>
    </source>
</evidence>
<gene>
    <name evidence="1" type="ORF">DVS28_a1849</name>
</gene>